<evidence type="ECO:0000256" key="16">
    <source>
        <dbReference type="SAM" id="MobiDB-lite"/>
    </source>
</evidence>
<dbReference type="Gene3D" id="3.30.70.330">
    <property type="match status" value="1"/>
</dbReference>
<dbReference type="Proteomes" id="UP001321749">
    <property type="component" value="Unassembled WGS sequence"/>
</dbReference>
<comment type="function">
    <text evidence="12 14">Plays a role in maintaining the mitochondrial genome and in controlling the mtDNA escape. Involved in the regulation of mtDNA nucleotide structure and number. May have a dispensable role in early maturation of pre-rRNA.</text>
</comment>
<evidence type="ECO:0000256" key="15">
    <source>
        <dbReference type="SAM" id="Coils"/>
    </source>
</evidence>
<feature type="coiled-coil region" evidence="15">
    <location>
        <begin position="790"/>
        <end position="848"/>
    </location>
</feature>
<evidence type="ECO:0000256" key="14">
    <source>
        <dbReference type="RuleBase" id="RU367108"/>
    </source>
</evidence>
<sequence length="860" mass="95823">MIPGRLPLRPMAHPGLGLAATRTAKYRLPIILARTQNARRWETTKVDVEGDKTGHIDANPMESIIFFDNLFPLKLSSYFFWRPWKSQRDFPTVLKRFNTSTLGMFDPEALIKKAVPSDVPVDIIEIIPRTKEGGAYVKFRYPRYSSAADIHTKISESLEKYPIKPWFSPFRGISAGLVLGRPWLEDLYRLPKSRLRVEFVPAKDSEPPGELSQESLYNLFRRYGWIADITSQPPDSKVLPKYAYVDFVGVKDAVMARNCLHGFVVREEGSKVATRLRLSYEQRIKPHNIWNWISNHPRIVIPILAAFLAAFSVVVFDPIREFFVKAHVMKTLEITDSRFYKWLKSQTTDILSFGRHHDGDKGLHALFSHRKDLIDSIKRTLLETEDTFVVIHGPPGSGGRELVLDQVLEGRKKVLVLDCKKVVEARGEAGTIGKLAMEVGYRPVFSWTNNVSSLVDLAIQGTTGVKAGFSENLESQVTKILQTSASALKDVSLSSRKKTDNDAHLTDDAYLEAHPENRAVVVIDNFLHKTEGKTIIYDKVSEWAAALVESNIAHVIFLTTDTSYAKPLSKVLPDRVFNQVTLGDLSSDVAKHFVVSQLDNGPASEDKDDKADQGESPLPVKTDKQKRKDLQELDECIEALGGRLTDLQVLARRLKVGQSPKKAVSDIIDQSASDILRMFLLTATKTTGSGSGEGSEKKWSNEQAWHLIKSLATSESLKYSETILHNTFASSLTPGATNPEAALESLANAELITIKSQHGRPTIIRPGKPVYQAAFVRLLEDPVVKSRMDLAVLTELAKIEGKNIEKAEQELAVLAGLPNGPAQASGRVNYLLDKLETSQKKIEAFEKEMGGLKGVLGKEE</sequence>
<evidence type="ECO:0000256" key="13">
    <source>
        <dbReference type="PROSITE-ProRule" id="PRU00176"/>
    </source>
</evidence>
<proteinExistence type="inferred from homology"/>
<evidence type="ECO:0000256" key="4">
    <source>
        <dbReference type="ARBA" id="ARBA00022664"/>
    </source>
</evidence>
<reference evidence="18" key="2">
    <citation type="submission" date="2023-06" db="EMBL/GenBank/DDBJ databases">
        <authorList>
            <consortium name="Lawrence Berkeley National Laboratory"/>
            <person name="Mondo S.J."/>
            <person name="Hensen N."/>
            <person name="Bonometti L."/>
            <person name="Westerberg I."/>
            <person name="Brannstrom I.O."/>
            <person name="Guillou S."/>
            <person name="Cros-Aarteil S."/>
            <person name="Calhoun S."/>
            <person name="Haridas S."/>
            <person name="Kuo A."/>
            <person name="Pangilinan J."/>
            <person name="Riley R."/>
            <person name="Labutti K."/>
            <person name="Andreopoulos B."/>
            <person name="Lipzen A."/>
            <person name="Chen C."/>
            <person name="Yanf M."/>
            <person name="Daum C."/>
            <person name="Ng V."/>
            <person name="Clum A."/>
            <person name="Steindorff A."/>
            <person name="Ohm R."/>
            <person name="Martin F."/>
            <person name="Silar P."/>
            <person name="Natvig D."/>
            <person name="Lalanne C."/>
            <person name="Gautier V."/>
            <person name="Ament-Velasquez S.L."/>
            <person name="Kruys A."/>
            <person name="Hutchinson M.I."/>
            <person name="Powell A.J."/>
            <person name="Barry K."/>
            <person name="Miller A.N."/>
            <person name="Grigoriev I.V."/>
            <person name="Debuchy R."/>
            <person name="Gladieux P."/>
            <person name="Thoren M.H."/>
            <person name="Johannesson H."/>
        </authorList>
    </citation>
    <scope>NUCLEOTIDE SEQUENCE</scope>
    <source>
        <strain evidence="18">PSN324</strain>
    </source>
</reference>
<dbReference type="InterPro" id="IPR039627">
    <property type="entry name" value="Yme2_C"/>
</dbReference>
<evidence type="ECO:0000256" key="3">
    <source>
        <dbReference type="ARBA" id="ARBA00020222"/>
    </source>
</evidence>
<evidence type="ECO:0000313" key="18">
    <source>
        <dbReference type="EMBL" id="KAK4458677.1"/>
    </source>
</evidence>
<feature type="region of interest" description="Disordered" evidence="16">
    <location>
        <begin position="598"/>
        <end position="626"/>
    </location>
</feature>
<dbReference type="InterPro" id="IPR000504">
    <property type="entry name" value="RRM_dom"/>
</dbReference>
<evidence type="ECO:0000256" key="8">
    <source>
        <dbReference type="ARBA" id="ARBA00022946"/>
    </source>
</evidence>
<dbReference type="InterPro" id="IPR034260">
    <property type="entry name" value="Yme2_RRM"/>
</dbReference>
<dbReference type="CDD" id="cd12433">
    <property type="entry name" value="RRM_Yme2p_like"/>
    <property type="match status" value="1"/>
</dbReference>
<gene>
    <name evidence="18" type="ORF">QBC42DRAFT_276201</name>
</gene>
<evidence type="ECO:0000256" key="5">
    <source>
        <dbReference type="ARBA" id="ARBA00022692"/>
    </source>
</evidence>
<evidence type="ECO:0000256" key="12">
    <source>
        <dbReference type="ARBA" id="ARBA00025276"/>
    </source>
</evidence>
<dbReference type="PROSITE" id="PS50102">
    <property type="entry name" value="RRM"/>
    <property type="match status" value="1"/>
</dbReference>
<dbReference type="GO" id="GO:0006397">
    <property type="term" value="P:mRNA processing"/>
    <property type="evidence" value="ECO:0007669"/>
    <property type="project" value="UniProtKB-UniRule"/>
</dbReference>
<keyword evidence="10 14" id="KW-0496">Mitochondrion</keyword>
<reference evidence="18" key="1">
    <citation type="journal article" date="2023" name="Mol. Phylogenet. Evol.">
        <title>Genome-scale phylogeny and comparative genomics of the fungal order Sordariales.</title>
        <authorList>
            <person name="Hensen N."/>
            <person name="Bonometti L."/>
            <person name="Westerberg I."/>
            <person name="Brannstrom I.O."/>
            <person name="Guillou S."/>
            <person name="Cros-Aarteil S."/>
            <person name="Calhoun S."/>
            <person name="Haridas S."/>
            <person name="Kuo A."/>
            <person name="Mondo S."/>
            <person name="Pangilinan J."/>
            <person name="Riley R."/>
            <person name="LaButti K."/>
            <person name="Andreopoulos B."/>
            <person name="Lipzen A."/>
            <person name="Chen C."/>
            <person name="Yan M."/>
            <person name="Daum C."/>
            <person name="Ng V."/>
            <person name="Clum A."/>
            <person name="Steindorff A."/>
            <person name="Ohm R.A."/>
            <person name="Martin F."/>
            <person name="Silar P."/>
            <person name="Natvig D.O."/>
            <person name="Lalanne C."/>
            <person name="Gautier V."/>
            <person name="Ament-Velasquez S.L."/>
            <person name="Kruys A."/>
            <person name="Hutchinson M.I."/>
            <person name="Powell A.J."/>
            <person name="Barry K."/>
            <person name="Miller A.N."/>
            <person name="Grigoriev I.V."/>
            <person name="Debuchy R."/>
            <person name="Gladieux P."/>
            <person name="Hiltunen Thoren M."/>
            <person name="Johannesson H."/>
        </authorList>
    </citation>
    <scope>NUCLEOTIDE SEQUENCE</scope>
    <source>
        <strain evidence="18">PSN324</strain>
    </source>
</reference>
<keyword evidence="15" id="KW-0175">Coiled coil</keyword>
<dbReference type="InterPro" id="IPR012677">
    <property type="entry name" value="Nucleotide-bd_a/b_plait_sf"/>
</dbReference>
<evidence type="ECO:0000256" key="6">
    <source>
        <dbReference type="ARBA" id="ARBA00022792"/>
    </source>
</evidence>
<keyword evidence="4 14" id="KW-0507">mRNA processing</keyword>
<keyword evidence="5" id="KW-0812">Transmembrane</keyword>
<evidence type="ECO:0000259" key="17">
    <source>
        <dbReference type="PROSITE" id="PS50102"/>
    </source>
</evidence>
<evidence type="ECO:0000313" key="19">
    <source>
        <dbReference type="Proteomes" id="UP001321749"/>
    </source>
</evidence>
<evidence type="ECO:0000256" key="7">
    <source>
        <dbReference type="ARBA" id="ARBA00022884"/>
    </source>
</evidence>
<keyword evidence="19" id="KW-1185">Reference proteome</keyword>
<evidence type="ECO:0000256" key="10">
    <source>
        <dbReference type="ARBA" id="ARBA00023128"/>
    </source>
</evidence>
<keyword evidence="7 13" id="KW-0694">RNA-binding</keyword>
<organism evidence="18 19">
    <name type="scientific">Cladorrhinum samala</name>
    <dbReference type="NCBI Taxonomy" id="585594"/>
    <lineage>
        <taxon>Eukaryota</taxon>
        <taxon>Fungi</taxon>
        <taxon>Dikarya</taxon>
        <taxon>Ascomycota</taxon>
        <taxon>Pezizomycotina</taxon>
        <taxon>Sordariomycetes</taxon>
        <taxon>Sordariomycetidae</taxon>
        <taxon>Sordariales</taxon>
        <taxon>Podosporaceae</taxon>
        <taxon>Cladorrhinum</taxon>
    </lineage>
</organism>
<comment type="caution">
    <text evidence="18">The sequence shown here is derived from an EMBL/GenBank/DDBJ whole genome shotgun (WGS) entry which is preliminary data.</text>
</comment>
<evidence type="ECO:0000256" key="11">
    <source>
        <dbReference type="ARBA" id="ARBA00023136"/>
    </source>
</evidence>
<dbReference type="GO" id="GO:0005743">
    <property type="term" value="C:mitochondrial inner membrane"/>
    <property type="evidence" value="ECO:0007669"/>
    <property type="project" value="UniProtKB-SubCell"/>
</dbReference>
<feature type="compositionally biased region" description="Basic and acidic residues" evidence="16">
    <location>
        <begin position="604"/>
        <end position="613"/>
    </location>
</feature>
<dbReference type="InterPro" id="IPR018850">
    <property type="entry name" value="Mt_escape_2_C"/>
</dbReference>
<dbReference type="FunFam" id="3.30.70.330:FF:000959">
    <property type="entry name" value="Mitochondrial escape protein 2"/>
    <property type="match status" value="1"/>
</dbReference>
<dbReference type="EMBL" id="MU865060">
    <property type="protein sequence ID" value="KAK4458677.1"/>
    <property type="molecule type" value="Genomic_DNA"/>
</dbReference>
<name>A0AAV9HGT8_9PEZI</name>
<dbReference type="InterPro" id="IPR035979">
    <property type="entry name" value="RBD_domain_sf"/>
</dbReference>
<accession>A0AAV9HGT8</accession>
<dbReference type="AlphaFoldDB" id="A0AAV9HGT8"/>
<comment type="similarity">
    <text evidence="2 14">Belongs to the YME2 family.</text>
</comment>
<evidence type="ECO:0000256" key="9">
    <source>
        <dbReference type="ARBA" id="ARBA00022989"/>
    </source>
</evidence>
<dbReference type="GO" id="GO:0003723">
    <property type="term" value="F:RNA binding"/>
    <property type="evidence" value="ECO:0007669"/>
    <property type="project" value="UniProtKB-UniRule"/>
</dbReference>
<feature type="domain" description="RRM" evidence="17">
    <location>
        <begin position="193"/>
        <end position="283"/>
    </location>
</feature>
<keyword evidence="11" id="KW-0472">Membrane</keyword>
<keyword evidence="6 14" id="KW-0999">Mitochondrion inner membrane</keyword>
<dbReference type="Pfam" id="PF10443">
    <property type="entry name" value="RNA12"/>
    <property type="match status" value="1"/>
</dbReference>
<evidence type="ECO:0000256" key="1">
    <source>
        <dbReference type="ARBA" id="ARBA00004434"/>
    </source>
</evidence>
<dbReference type="PANTHER" id="PTHR32198">
    <property type="entry name" value="MITOCHONDRIAL ESCAPE PROTEIN 2"/>
    <property type="match status" value="1"/>
</dbReference>
<comment type="subcellular location">
    <subcellularLocation>
        <location evidence="1 14">Mitochondrion inner membrane</location>
        <topology evidence="1 14">Single-pass membrane protein</topology>
    </subcellularLocation>
</comment>
<keyword evidence="8" id="KW-0809">Transit peptide</keyword>
<keyword evidence="9" id="KW-1133">Transmembrane helix</keyword>
<dbReference type="SUPFAM" id="SSF54928">
    <property type="entry name" value="RNA-binding domain, RBD"/>
    <property type="match status" value="1"/>
</dbReference>
<dbReference type="PANTHER" id="PTHR32198:SF2">
    <property type="entry name" value="MITOCHONDRIAL ESCAPE PROTEIN 2"/>
    <property type="match status" value="1"/>
</dbReference>
<evidence type="ECO:0000256" key="2">
    <source>
        <dbReference type="ARBA" id="ARBA00010320"/>
    </source>
</evidence>
<protein>
    <recommendedName>
        <fullName evidence="3 14">Mitochondrial escape protein 2</fullName>
    </recommendedName>
</protein>